<evidence type="ECO:0000256" key="2">
    <source>
        <dbReference type="ARBA" id="ARBA00022741"/>
    </source>
</evidence>
<dbReference type="InterPro" id="IPR018484">
    <property type="entry name" value="FGGY_N"/>
</dbReference>
<gene>
    <name evidence="10" type="primary">araB</name>
    <name evidence="10" type="ORF">Enr13x_46200</name>
</gene>
<evidence type="ECO:0000256" key="3">
    <source>
        <dbReference type="ARBA" id="ARBA00022777"/>
    </source>
</evidence>
<keyword evidence="2" id="KW-0547">Nucleotide-binding</keyword>
<evidence type="ECO:0000313" key="11">
    <source>
        <dbReference type="Proteomes" id="UP000319004"/>
    </source>
</evidence>
<dbReference type="GO" id="GO:0008741">
    <property type="term" value="F:ribulokinase activity"/>
    <property type="evidence" value="ECO:0007669"/>
    <property type="project" value="UniProtKB-EC"/>
</dbReference>
<dbReference type="Pfam" id="PF00370">
    <property type="entry name" value="FGGY_N"/>
    <property type="match status" value="1"/>
</dbReference>
<feature type="domain" description="Carbohydrate kinase FGGY N-terminal" evidence="8">
    <location>
        <begin position="21"/>
        <end position="296"/>
    </location>
</feature>
<organism evidence="10 11">
    <name type="scientific">Stieleria neptunia</name>
    <dbReference type="NCBI Taxonomy" id="2527979"/>
    <lineage>
        <taxon>Bacteria</taxon>
        <taxon>Pseudomonadati</taxon>
        <taxon>Planctomycetota</taxon>
        <taxon>Planctomycetia</taxon>
        <taxon>Pirellulales</taxon>
        <taxon>Pirellulaceae</taxon>
        <taxon>Stieleria</taxon>
    </lineage>
</organism>
<dbReference type="GO" id="GO:0005737">
    <property type="term" value="C:cytoplasm"/>
    <property type="evidence" value="ECO:0007669"/>
    <property type="project" value="TreeGrafter"/>
</dbReference>
<dbReference type="KEGG" id="snep:Enr13x_46200"/>
<dbReference type="InterPro" id="IPR018485">
    <property type="entry name" value="FGGY_C"/>
</dbReference>
<accession>A0A518HV73</accession>
<dbReference type="AlphaFoldDB" id="A0A518HV73"/>
<dbReference type="GO" id="GO:0019569">
    <property type="term" value="P:L-arabinose catabolic process to D-xylulose 5-phosphate"/>
    <property type="evidence" value="ECO:0007669"/>
    <property type="project" value="InterPro"/>
</dbReference>
<keyword evidence="3 7" id="KW-0418">Kinase</keyword>
<dbReference type="GO" id="GO:0005524">
    <property type="term" value="F:ATP binding"/>
    <property type="evidence" value="ECO:0007669"/>
    <property type="project" value="UniProtKB-KW"/>
</dbReference>
<dbReference type="PROSITE" id="PS00445">
    <property type="entry name" value="FGGY_KINASES_2"/>
    <property type="match status" value="1"/>
</dbReference>
<keyword evidence="6" id="KW-0119">Carbohydrate metabolism</keyword>
<dbReference type="EC" id="2.7.1.16" evidence="10"/>
<dbReference type="InterPro" id="IPR018483">
    <property type="entry name" value="Carb_kinase_FGGY_CS"/>
</dbReference>
<keyword evidence="5" id="KW-0054">Arabinose catabolism</keyword>
<dbReference type="PIRSF" id="PIRSF000538">
    <property type="entry name" value="GlpK"/>
    <property type="match status" value="1"/>
</dbReference>
<sequence>MRRTPSLFNWKPMTAVTDSVALGLDFGTESARAVIVDRNGNELAVCESAYRHGQITETLPTSGAALPLHFALQHPADWIESAADATRKAIEQSGIDVDRVVGIGVDFTSCTMLPTTTDGTPLCALERFQNTPLAWPKLWKHHGAIEQTDRMNQIAKERNEAFMDRYGGTIGLEWFFPKMLETIDKAPEVAEAAEVWLEAGDWFVWQLVGCDATELPRSTCQAGYKALWSAETGYASDAYFTAVDPTLAAAARDKMPGRMLSPGQFAGTLCNASADRLGLPAGIAVAAATIDAHAAVPGVGEAEPGTLVMVMGTSSCHMLNARQGNPVDGVAGIVDGGILPGMFGYETGQAAVGDAFAWLLKLLNLDSFDQLAQDAIALPAGADGVMCLDWMNGCRTPLMDGTVKGAFSGLTLATTPAHMYRALLEASAFGVRWIVDVLRDGGIPVQRFVASGGLPHHNPAVVQVYADVLGSEIEVHPSQQGPAIGAAVLGMIAAGESKSGFTSVADAARAMAAVPESQKQIVKPNLDHEASYRELYHRYRKLADVMQTL</sequence>
<keyword evidence="4" id="KW-0067">ATP-binding</keyword>
<dbReference type="PANTHER" id="PTHR43435">
    <property type="entry name" value="RIBULOKINASE"/>
    <property type="match status" value="1"/>
</dbReference>
<keyword evidence="11" id="KW-1185">Reference proteome</keyword>
<evidence type="ECO:0000256" key="5">
    <source>
        <dbReference type="ARBA" id="ARBA00022935"/>
    </source>
</evidence>
<feature type="domain" description="Carbohydrate kinase FGGY C-terminal" evidence="9">
    <location>
        <begin position="308"/>
        <end position="494"/>
    </location>
</feature>
<dbReference type="NCBIfam" id="NF003154">
    <property type="entry name" value="PRK04123.1"/>
    <property type="match status" value="1"/>
</dbReference>
<evidence type="ECO:0000313" key="10">
    <source>
        <dbReference type="EMBL" id="QDV44750.1"/>
    </source>
</evidence>
<dbReference type="InterPro" id="IPR005929">
    <property type="entry name" value="Ribulokinase"/>
</dbReference>
<protein>
    <submittedName>
        <fullName evidence="10">Ribulokinase</fullName>
        <ecNumber evidence="10">2.7.1.16</ecNumber>
    </submittedName>
</protein>
<dbReference type="InterPro" id="IPR000577">
    <property type="entry name" value="Carb_kinase_FGGY"/>
</dbReference>
<dbReference type="Gene3D" id="3.30.420.40">
    <property type="match status" value="2"/>
</dbReference>
<evidence type="ECO:0000256" key="7">
    <source>
        <dbReference type="RuleBase" id="RU003733"/>
    </source>
</evidence>
<evidence type="ECO:0000256" key="6">
    <source>
        <dbReference type="ARBA" id="ARBA00023277"/>
    </source>
</evidence>
<dbReference type="Proteomes" id="UP000319004">
    <property type="component" value="Chromosome"/>
</dbReference>
<dbReference type="GO" id="GO:0019150">
    <property type="term" value="F:D-ribulokinase activity"/>
    <property type="evidence" value="ECO:0007669"/>
    <property type="project" value="TreeGrafter"/>
</dbReference>
<dbReference type="EMBL" id="CP037423">
    <property type="protein sequence ID" value="QDV44750.1"/>
    <property type="molecule type" value="Genomic_DNA"/>
</dbReference>
<proteinExistence type="inferred from homology"/>
<reference evidence="10 11" key="1">
    <citation type="submission" date="2019-03" db="EMBL/GenBank/DDBJ databases">
        <title>Deep-cultivation of Planctomycetes and their phenomic and genomic characterization uncovers novel biology.</title>
        <authorList>
            <person name="Wiegand S."/>
            <person name="Jogler M."/>
            <person name="Boedeker C."/>
            <person name="Pinto D."/>
            <person name="Vollmers J."/>
            <person name="Rivas-Marin E."/>
            <person name="Kohn T."/>
            <person name="Peeters S.H."/>
            <person name="Heuer A."/>
            <person name="Rast P."/>
            <person name="Oberbeckmann S."/>
            <person name="Bunk B."/>
            <person name="Jeske O."/>
            <person name="Meyerdierks A."/>
            <person name="Storesund J.E."/>
            <person name="Kallscheuer N."/>
            <person name="Luecker S."/>
            <person name="Lage O.M."/>
            <person name="Pohl T."/>
            <person name="Merkel B.J."/>
            <person name="Hornburger P."/>
            <person name="Mueller R.-W."/>
            <person name="Bruemmer F."/>
            <person name="Labrenz M."/>
            <person name="Spormann A.M."/>
            <person name="Op den Camp H."/>
            <person name="Overmann J."/>
            <person name="Amann R."/>
            <person name="Jetten M.S.M."/>
            <person name="Mascher T."/>
            <person name="Medema M.H."/>
            <person name="Devos D.P."/>
            <person name="Kaster A.-K."/>
            <person name="Ovreas L."/>
            <person name="Rohde M."/>
            <person name="Galperin M.Y."/>
            <person name="Jogler C."/>
        </authorList>
    </citation>
    <scope>NUCLEOTIDE SEQUENCE [LARGE SCALE GENOMIC DNA]</scope>
    <source>
        <strain evidence="10 11">Enr13</strain>
    </source>
</reference>
<evidence type="ECO:0000259" key="9">
    <source>
        <dbReference type="Pfam" id="PF02782"/>
    </source>
</evidence>
<dbReference type="Pfam" id="PF02782">
    <property type="entry name" value="FGGY_C"/>
    <property type="match status" value="1"/>
</dbReference>
<keyword evidence="1 7" id="KW-0808">Transferase</keyword>
<dbReference type="SUPFAM" id="SSF53067">
    <property type="entry name" value="Actin-like ATPase domain"/>
    <property type="match status" value="2"/>
</dbReference>
<dbReference type="CDD" id="cd07781">
    <property type="entry name" value="ASKHA_NBD_FGGY_L-RBK"/>
    <property type="match status" value="1"/>
</dbReference>
<evidence type="ECO:0000256" key="4">
    <source>
        <dbReference type="ARBA" id="ARBA00022840"/>
    </source>
</evidence>
<evidence type="ECO:0000256" key="1">
    <source>
        <dbReference type="ARBA" id="ARBA00022679"/>
    </source>
</evidence>
<name>A0A518HV73_9BACT</name>
<dbReference type="InterPro" id="IPR043129">
    <property type="entry name" value="ATPase_NBD"/>
</dbReference>
<dbReference type="PANTHER" id="PTHR43435:SF4">
    <property type="entry name" value="FGGY CARBOHYDRATE KINASE DOMAIN-CONTAINING PROTEIN"/>
    <property type="match status" value="1"/>
</dbReference>
<comment type="similarity">
    <text evidence="7">Belongs to the FGGY kinase family.</text>
</comment>
<evidence type="ECO:0000259" key="8">
    <source>
        <dbReference type="Pfam" id="PF00370"/>
    </source>
</evidence>